<dbReference type="InterPro" id="IPR037480">
    <property type="entry name" value="YihR-like"/>
</dbReference>
<dbReference type="EMBL" id="CP032624">
    <property type="protein sequence ID" value="AYG03680.1"/>
    <property type="molecule type" value="Genomic_DNA"/>
</dbReference>
<dbReference type="InterPro" id="IPR008183">
    <property type="entry name" value="Aldose_1/G6P_1-epimerase"/>
</dbReference>
<dbReference type="InterPro" id="IPR011013">
    <property type="entry name" value="Gal_mutarotase_sf_dom"/>
</dbReference>
<accession>A0A387BRI4</accession>
<dbReference type="PANTHER" id="PTHR10091:SF0">
    <property type="entry name" value="GALACTOSE MUTAROTASE"/>
    <property type="match status" value="1"/>
</dbReference>
<reference evidence="1 2" key="1">
    <citation type="submission" date="2018-09" db="EMBL/GenBank/DDBJ databases">
        <title>Genome sequencing of strain 2DFW10M-5.</title>
        <authorList>
            <person name="Heo J."/>
            <person name="Kim S.-J."/>
            <person name="Kwon S.-W."/>
        </authorList>
    </citation>
    <scope>NUCLEOTIDE SEQUENCE [LARGE SCALE GENOMIC DNA]</scope>
    <source>
        <strain evidence="1 2">2DFW10M-5</strain>
    </source>
</reference>
<organism evidence="1 2">
    <name type="scientific">Gryllotalpicola protaetiae</name>
    <dbReference type="NCBI Taxonomy" id="2419771"/>
    <lineage>
        <taxon>Bacteria</taxon>
        <taxon>Bacillati</taxon>
        <taxon>Actinomycetota</taxon>
        <taxon>Actinomycetes</taxon>
        <taxon>Micrococcales</taxon>
        <taxon>Microbacteriaceae</taxon>
        <taxon>Gryllotalpicola</taxon>
    </lineage>
</organism>
<evidence type="ECO:0000313" key="2">
    <source>
        <dbReference type="Proteomes" id="UP000275069"/>
    </source>
</evidence>
<dbReference type="Gene3D" id="2.70.98.10">
    <property type="match status" value="1"/>
</dbReference>
<dbReference type="GO" id="GO:0006006">
    <property type="term" value="P:glucose metabolic process"/>
    <property type="evidence" value="ECO:0007669"/>
    <property type="project" value="TreeGrafter"/>
</dbReference>
<name>A0A387BRI4_9MICO</name>
<dbReference type="GO" id="GO:0030246">
    <property type="term" value="F:carbohydrate binding"/>
    <property type="evidence" value="ECO:0007669"/>
    <property type="project" value="InterPro"/>
</dbReference>
<keyword evidence="2" id="KW-1185">Reference proteome</keyword>
<dbReference type="KEGG" id="gry:D7I44_09125"/>
<proteinExistence type="predicted"/>
<dbReference type="InterPro" id="IPR014718">
    <property type="entry name" value="GH-type_carb-bd"/>
</dbReference>
<evidence type="ECO:0000313" key="1">
    <source>
        <dbReference type="EMBL" id="AYG03680.1"/>
    </source>
</evidence>
<dbReference type="AlphaFoldDB" id="A0A387BRI4"/>
<gene>
    <name evidence="1" type="ORF">D7I44_09125</name>
</gene>
<dbReference type="GO" id="GO:0033499">
    <property type="term" value="P:galactose catabolic process via UDP-galactose, Leloir pathway"/>
    <property type="evidence" value="ECO:0007669"/>
    <property type="project" value="TreeGrafter"/>
</dbReference>
<dbReference type="Pfam" id="PF01263">
    <property type="entry name" value="Aldose_epim"/>
    <property type="match status" value="1"/>
</dbReference>
<protein>
    <submittedName>
        <fullName evidence="1">Galactose mutarotase</fullName>
    </submittedName>
</protein>
<dbReference type="SUPFAM" id="SSF74650">
    <property type="entry name" value="Galactose mutarotase-like"/>
    <property type="match status" value="1"/>
</dbReference>
<dbReference type="RefSeq" id="WP_120789213.1">
    <property type="nucleotide sequence ID" value="NZ_CP032624.1"/>
</dbReference>
<dbReference type="Proteomes" id="UP000275069">
    <property type="component" value="Chromosome"/>
</dbReference>
<dbReference type="PANTHER" id="PTHR10091">
    <property type="entry name" value="ALDOSE-1-EPIMERASE"/>
    <property type="match status" value="1"/>
</dbReference>
<dbReference type="GO" id="GO:0004034">
    <property type="term" value="F:aldose 1-epimerase activity"/>
    <property type="evidence" value="ECO:0007669"/>
    <property type="project" value="TreeGrafter"/>
</dbReference>
<dbReference type="CDD" id="cd09022">
    <property type="entry name" value="Aldose_epim_Ec_YihR"/>
    <property type="match status" value="1"/>
</dbReference>
<dbReference type="OrthoDB" id="4739604at2"/>
<sequence>MTRPLSGTQYELHFGDYRATVASIGATLRSLTFRGRDLVVPFGADEVRPAYRGAALAPWPNRIAGGAYTFGGELFQVPLTEPERGNALHGLASWLDFGAIEQTPSRVTLGATIVAQPGYPHRIDVEVAYELTDTGLHSSITGVNTGADSAPWGTGPHPYLVAGPGHVDDWSLLLPADEVLEVTPDTLLPVRVSPVDVANDGAWDFRETRAIGDVFIDHAFTSLSRDASGHASVEVRTASGAGVAISWDSACPWVQVHTADRPDPVAEAALHRIGLAVEPMTCPPDAFNSGTDLVVLAPGASHTAGWTIAAL</sequence>